<evidence type="ECO:0000259" key="3">
    <source>
        <dbReference type="Pfam" id="PF02441"/>
    </source>
</evidence>
<dbReference type="AlphaFoldDB" id="A0A7R9A5H6"/>
<accession>A0A7R9A5H6</accession>
<dbReference type="PANTHER" id="PTHR14359">
    <property type="entry name" value="HOMO-OLIGOMERIC FLAVIN CONTAINING CYS DECARBOXYLASE FAMILY"/>
    <property type="match status" value="1"/>
</dbReference>
<dbReference type="InterPro" id="IPR003382">
    <property type="entry name" value="Flavoprotein"/>
</dbReference>
<dbReference type="PANTHER" id="PTHR14359:SF6">
    <property type="entry name" value="PHOSPHOPANTOTHENOYLCYSTEINE DECARBOXYLASE"/>
    <property type="match status" value="1"/>
</dbReference>
<protein>
    <recommendedName>
        <fullName evidence="3">Flavoprotein domain-containing protein</fullName>
    </recommendedName>
</protein>
<evidence type="ECO:0000256" key="1">
    <source>
        <dbReference type="ARBA" id="ARBA00022993"/>
    </source>
</evidence>
<dbReference type="SUPFAM" id="SSF52507">
    <property type="entry name" value="Homo-oligomeric flavin-containing Cys decarboxylases, HFCD"/>
    <property type="match status" value="1"/>
</dbReference>
<reference evidence="4" key="1">
    <citation type="submission" date="2020-11" db="EMBL/GenBank/DDBJ databases">
        <authorList>
            <person name="Tran Van P."/>
        </authorList>
    </citation>
    <scope>NUCLEOTIDE SEQUENCE</scope>
</reference>
<name>A0A7R9A5H6_9CRUS</name>
<comment type="similarity">
    <text evidence="2">Belongs to the HFCD (homooligomeric flavin containing Cys decarboxylase) superfamily.</text>
</comment>
<dbReference type="Proteomes" id="UP000677054">
    <property type="component" value="Unassembled WGS sequence"/>
</dbReference>
<dbReference type="Gene3D" id="3.40.50.1950">
    <property type="entry name" value="Flavin prenyltransferase-like"/>
    <property type="match status" value="1"/>
</dbReference>
<feature type="domain" description="Flavoprotein" evidence="3">
    <location>
        <begin position="8"/>
        <end position="184"/>
    </location>
</feature>
<dbReference type="OrthoDB" id="1532798at2759"/>
<dbReference type="Pfam" id="PF02441">
    <property type="entry name" value="Flavoprotein"/>
    <property type="match status" value="1"/>
</dbReference>
<evidence type="ECO:0000256" key="2">
    <source>
        <dbReference type="ARBA" id="ARBA00038350"/>
    </source>
</evidence>
<proteinExistence type="inferred from homology"/>
<sequence length="196" mass="21901">MTEKKRPQILIMSTGSVACIKLPELVSKLHSAEAMDIKLAVTEHALHFFSPPDLPPDVMVFRDLDEWTTWKGRGDPVLHVELRKWATIGLIAPLDANTLAKVANGISDNLVTSVLRAWDMQRPLIFCPAMNTCMWNHPLTQKHLKVLEDELHFQQVPPVEKELMCGDKGIGAMANVEDIVKAVLCIWDASSLNSKN</sequence>
<keyword evidence="5" id="KW-1185">Reference proteome</keyword>
<dbReference type="GO" id="GO:0010181">
    <property type="term" value="F:FMN binding"/>
    <property type="evidence" value="ECO:0007669"/>
    <property type="project" value="TreeGrafter"/>
</dbReference>
<dbReference type="EMBL" id="LR899958">
    <property type="protein sequence ID" value="CAD7243504.1"/>
    <property type="molecule type" value="Genomic_DNA"/>
</dbReference>
<gene>
    <name evidence="4" type="ORF">DSTB1V02_LOCUS3422</name>
</gene>
<dbReference type="GO" id="GO:0071513">
    <property type="term" value="C:phosphopantothenoylcysteine decarboxylase complex"/>
    <property type="evidence" value="ECO:0007669"/>
    <property type="project" value="TreeGrafter"/>
</dbReference>
<dbReference type="GO" id="GO:0004633">
    <property type="term" value="F:phosphopantothenoylcysteine decarboxylase activity"/>
    <property type="evidence" value="ECO:0007669"/>
    <property type="project" value="TreeGrafter"/>
</dbReference>
<dbReference type="InterPro" id="IPR036551">
    <property type="entry name" value="Flavin_trans-like"/>
</dbReference>
<dbReference type="PROSITE" id="PS51257">
    <property type="entry name" value="PROKAR_LIPOPROTEIN"/>
    <property type="match status" value="1"/>
</dbReference>
<keyword evidence="1" id="KW-0173">Coenzyme A biosynthesis</keyword>
<dbReference type="GO" id="GO:0015937">
    <property type="term" value="P:coenzyme A biosynthetic process"/>
    <property type="evidence" value="ECO:0007669"/>
    <property type="project" value="UniProtKB-KW"/>
</dbReference>
<dbReference type="EMBL" id="CAJPEV010000441">
    <property type="protein sequence ID" value="CAG0885329.1"/>
    <property type="molecule type" value="Genomic_DNA"/>
</dbReference>
<organism evidence="4">
    <name type="scientific">Darwinula stevensoni</name>
    <dbReference type="NCBI Taxonomy" id="69355"/>
    <lineage>
        <taxon>Eukaryota</taxon>
        <taxon>Metazoa</taxon>
        <taxon>Ecdysozoa</taxon>
        <taxon>Arthropoda</taxon>
        <taxon>Crustacea</taxon>
        <taxon>Oligostraca</taxon>
        <taxon>Ostracoda</taxon>
        <taxon>Podocopa</taxon>
        <taxon>Podocopida</taxon>
        <taxon>Darwinulocopina</taxon>
        <taxon>Darwinuloidea</taxon>
        <taxon>Darwinulidae</taxon>
        <taxon>Darwinula</taxon>
    </lineage>
</organism>
<evidence type="ECO:0000313" key="4">
    <source>
        <dbReference type="EMBL" id="CAD7243504.1"/>
    </source>
</evidence>
<evidence type="ECO:0000313" key="5">
    <source>
        <dbReference type="Proteomes" id="UP000677054"/>
    </source>
</evidence>